<dbReference type="GO" id="GO:0042597">
    <property type="term" value="C:periplasmic space"/>
    <property type="evidence" value="ECO:0007669"/>
    <property type="project" value="UniProtKB-SubCell"/>
</dbReference>
<evidence type="ECO:0000256" key="5">
    <source>
        <dbReference type="PIRSR" id="PIRSR019574-1"/>
    </source>
</evidence>
<comment type="subcellular location">
    <subcellularLocation>
        <location evidence="1">Periplasm</location>
    </subcellularLocation>
</comment>
<dbReference type="Proteomes" id="UP000065807">
    <property type="component" value="Chromosome"/>
</dbReference>
<reference evidence="7" key="2">
    <citation type="journal article" date="2016" name="Int. J. Syst. Evol. Microbiol.">
        <title>Complete genome sequence and cell structure of Limnochorda pilosa, a Gram-negative spore-former within the phylum Firmicutes.</title>
        <authorList>
            <person name="Watanabe M."/>
            <person name="Kojima H."/>
            <person name="Fukui M."/>
        </authorList>
    </citation>
    <scope>NUCLEOTIDE SEQUENCE [LARGE SCALE GENOMIC DNA]</scope>
    <source>
        <strain evidence="7">HC45</strain>
    </source>
</reference>
<evidence type="ECO:0000256" key="2">
    <source>
        <dbReference type="ARBA" id="ARBA00022448"/>
    </source>
</evidence>
<organism evidence="6 7">
    <name type="scientific">Limnochorda pilosa</name>
    <dbReference type="NCBI Taxonomy" id="1555112"/>
    <lineage>
        <taxon>Bacteria</taxon>
        <taxon>Bacillati</taxon>
        <taxon>Bacillota</taxon>
        <taxon>Limnochordia</taxon>
        <taxon>Limnochordales</taxon>
        <taxon>Limnochordaceae</taxon>
        <taxon>Limnochorda</taxon>
    </lineage>
</organism>
<evidence type="ECO:0000313" key="6">
    <source>
        <dbReference type="EMBL" id="BAS27928.1"/>
    </source>
</evidence>
<feature type="binding site" evidence="5">
    <location>
        <position position="36"/>
    </location>
    <ligand>
        <name>spermidine</name>
        <dbReference type="ChEBI" id="CHEBI:57834"/>
    </ligand>
</feature>
<protein>
    <submittedName>
        <fullName evidence="6">Polyamine ABC transporter substrate-binding protein</fullName>
    </submittedName>
</protein>
<dbReference type="AlphaFoldDB" id="A0A0K2SLD3"/>
<proteinExistence type="predicted"/>
<gene>
    <name evidence="6" type="ORF">LIP_2087</name>
</gene>
<dbReference type="STRING" id="1555112.LIP_2087"/>
<dbReference type="InterPro" id="IPR006059">
    <property type="entry name" value="SBP"/>
</dbReference>
<dbReference type="PANTHER" id="PTHR30222">
    <property type="entry name" value="SPERMIDINE/PUTRESCINE-BINDING PERIPLASMIC PROTEIN"/>
    <property type="match status" value="1"/>
</dbReference>
<dbReference type="Pfam" id="PF13416">
    <property type="entry name" value="SBP_bac_8"/>
    <property type="match status" value="1"/>
</dbReference>
<dbReference type="InterPro" id="IPR001188">
    <property type="entry name" value="Sperm_putr-bd"/>
</dbReference>
<evidence type="ECO:0000256" key="3">
    <source>
        <dbReference type="ARBA" id="ARBA00022729"/>
    </source>
</evidence>
<dbReference type="GO" id="GO:0015846">
    <property type="term" value="P:polyamine transport"/>
    <property type="evidence" value="ECO:0007669"/>
    <property type="project" value="InterPro"/>
</dbReference>
<name>A0A0K2SLD3_LIMPI</name>
<dbReference type="RefSeq" id="WP_173652454.1">
    <property type="nucleotide sequence ID" value="NZ_AP014924.1"/>
</dbReference>
<dbReference type="EMBL" id="AP014924">
    <property type="protein sequence ID" value="BAS27928.1"/>
    <property type="molecule type" value="Genomic_DNA"/>
</dbReference>
<dbReference type="Gene3D" id="3.40.190.10">
    <property type="entry name" value="Periplasmic binding protein-like II"/>
    <property type="match status" value="2"/>
</dbReference>
<evidence type="ECO:0000256" key="1">
    <source>
        <dbReference type="ARBA" id="ARBA00004418"/>
    </source>
</evidence>
<keyword evidence="2" id="KW-0813">Transport</keyword>
<dbReference type="GO" id="GO:0019808">
    <property type="term" value="F:polyamine binding"/>
    <property type="evidence" value="ECO:0007669"/>
    <property type="project" value="InterPro"/>
</dbReference>
<keyword evidence="7" id="KW-1185">Reference proteome</keyword>
<dbReference type="KEGG" id="lpil:LIP_2087"/>
<dbReference type="PIRSF" id="PIRSF019574">
    <property type="entry name" value="Periplasmic_polyamine_BP"/>
    <property type="match status" value="1"/>
</dbReference>
<evidence type="ECO:0000256" key="4">
    <source>
        <dbReference type="ARBA" id="ARBA00022764"/>
    </source>
</evidence>
<sequence>MRLIRVLFTLVCILLLTVPTVGRAASDELRLYIWSEYIDPAIIESFERETGIKVLIDLYESNEDMLAKLQAGGVSQYDVVVPSDFIVPILIKLGLLQPLDHSKIPNLENLDPQFLNPPFDRANRYTAAYQWGTVGLMYRRDLITSFKGTWSILFDSKQQVGPFVLIDSQREMMAIALKYLGYSANTTDPAQIKAAGELLLQAKKSRYALGFEGGVGGKNKVLAGVATAAVVYNGDAIRATEEDPNVAFVVPDEGSVIWVDSLAVPARAPNPAAAHKFINFILDPRIGAQLSNFNRYATPNAASLPMINPEDRSNSAIYPSPEVMKKLEYILDLGKDLRLYDEVWTMVKSR</sequence>
<dbReference type="SUPFAM" id="SSF53850">
    <property type="entry name" value="Periplasmic binding protein-like II"/>
    <property type="match status" value="1"/>
</dbReference>
<dbReference type="CDD" id="cd13590">
    <property type="entry name" value="PBP2_PotD_PotF_like"/>
    <property type="match status" value="1"/>
</dbReference>
<accession>A0A0K2SLD3</accession>
<keyword evidence="4" id="KW-0574">Periplasm</keyword>
<evidence type="ECO:0000313" key="7">
    <source>
        <dbReference type="Proteomes" id="UP000065807"/>
    </source>
</evidence>
<dbReference type="PANTHER" id="PTHR30222:SF17">
    <property type="entry name" value="SPERMIDINE_PUTRESCINE-BINDING PERIPLASMIC PROTEIN"/>
    <property type="match status" value="1"/>
</dbReference>
<dbReference type="PRINTS" id="PR00909">
    <property type="entry name" value="SPERMDNBNDNG"/>
</dbReference>
<dbReference type="PATRIC" id="fig|1555112.3.peg.2127"/>
<keyword evidence="3" id="KW-0732">Signal</keyword>
<reference evidence="7" key="1">
    <citation type="submission" date="2015-07" db="EMBL/GenBank/DDBJ databases">
        <title>Complete genome sequence and phylogenetic analysis of Limnochorda pilosa.</title>
        <authorList>
            <person name="Watanabe M."/>
            <person name="Kojima H."/>
            <person name="Fukui M."/>
        </authorList>
    </citation>
    <scope>NUCLEOTIDE SEQUENCE [LARGE SCALE GENOMIC DNA]</scope>
    <source>
        <strain evidence="7">HC45</strain>
    </source>
</reference>